<reference evidence="1 2" key="1">
    <citation type="journal article" date="2013" name="PLoS Genet.">
        <title>Plant-symbiotic fungi as chemical engineers: Multi-genome analysis of the Clavicipitaceae reveals dynamics of alkaloid loci.</title>
        <authorList>
            <person name="Schardl C.L."/>
            <person name="Young C.A."/>
            <person name="Hesse U."/>
            <person name="Amyotte S.G."/>
            <person name="Andreeva K."/>
            <person name="Calie P.J."/>
            <person name="Fleetwood D.J."/>
            <person name="Haws D.C."/>
            <person name="Moore N."/>
            <person name="Oeser B."/>
            <person name="Panaccione D.G."/>
            <person name="Schweri K.K."/>
            <person name="Voisey C.R."/>
            <person name="Farman M.L."/>
            <person name="Jaromczyk J.W."/>
            <person name="Roe B.A."/>
            <person name="O'Sullivan D.M."/>
            <person name="Scott B."/>
            <person name="Tudzynski P."/>
            <person name="An Z."/>
            <person name="Arnaoudova E.G."/>
            <person name="Bullock C.T."/>
            <person name="Charlton N.D."/>
            <person name="Chen L."/>
            <person name="Cox M."/>
            <person name="Dinkins R.D."/>
            <person name="Florea S."/>
            <person name="Glenn A.E."/>
            <person name="Gordon A."/>
            <person name="Gueldener U."/>
            <person name="Harris D.R."/>
            <person name="Hollin W."/>
            <person name="Jaromczyk J."/>
            <person name="Johnson R.D."/>
            <person name="Khan A.K."/>
            <person name="Leistner E."/>
            <person name="Leuchtmann A."/>
            <person name="Li C."/>
            <person name="Liu J."/>
            <person name="Liu J."/>
            <person name="Liu M."/>
            <person name="Mace W."/>
            <person name="Machado C."/>
            <person name="Nagabhyru P."/>
            <person name="Pan J."/>
            <person name="Schmid J."/>
            <person name="Sugawara K."/>
            <person name="Steiner U."/>
            <person name="Takach J.E."/>
            <person name="Tanaka E."/>
            <person name="Webb J.S."/>
            <person name="Wilson E.V."/>
            <person name="Wiseman J.L."/>
            <person name="Yoshida R."/>
            <person name="Zeng Z."/>
        </authorList>
    </citation>
    <scope>NUCLEOTIDE SEQUENCE [LARGE SCALE GENOMIC DNA]</scope>
    <source>
        <strain evidence="1 2">20.1</strain>
    </source>
</reference>
<proteinExistence type="predicted"/>
<keyword evidence="2" id="KW-1185">Reference proteome</keyword>
<dbReference type="Proteomes" id="UP000016801">
    <property type="component" value="Unassembled WGS sequence"/>
</dbReference>
<dbReference type="HOGENOM" id="CLU_144278_0_0_1"/>
<comment type="caution">
    <text evidence="1">The sequence shown here is derived from an EMBL/GenBank/DDBJ whole genome shotgun (WGS) entry which is preliminary data.</text>
</comment>
<protein>
    <submittedName>
        <fullName evidence="1">Uncharacterized protein</fullName>
    </submittedName>
</protein>
<dbReference type="EMBL" id="CAGA01000043">
    <property type="protein sequence ID" value="CCE32587.1"/>
    <property type="molecule type" value="Genomic_DNA"/>
</dbReference>
<dbReference type="OrthoDB" id="10448440at2759"/>
<name>M1VX86_CLAP2</name>
<gene>
    <name evidence="1" type="ORF">CPUR_06447</name>
</gene>
<evidence type="ECO:0000313" key="2">
    <source>
        <dbReference type="Proteomes" id="UP000016801"/>
    </source>
</evidence>
<organism evidence="1 2">
    <name type="scientific">Claviceps purpurea (strain 20.1)</name>
    <name type="common">Ergot fungus</name>
    <name type="synonym">Sphacelia segetum</name>
    <dbReference type="NCBI Taxonomy" id="1111077"/>
    <lineage>
        <taxon>Eukaryota</taxon>
        <taxon>Fungi</taxon>
        <taxon>Dikarya</taxon>
        <taxon>Ascomycota</taxon>
        <taxon>Pezizomycotina</taxon>
        <taxon>Sordariomycetes</taxon>
        <taxon>Hypocreomycetidae</taxon>
        <taxon>Hypocreales</taxon>
        <taxon>Clavicipitaceae</taxon>
        <taxon>Claviceps</taxon>
    </lineage>
</organism>
<dbReference type="PhylomeDB" id="M1VX86"/>
<dbReference type="AlphaFoldDB" id="M1VX86"/>
<evidence type="ECO:0000313" key="1">
    <source>
        <dbReference type="EMBL" id="CCE32587.1"/>
    </source>
</evidence>
<dbReference type="VEuPathDB" id="FungiDB:CPUR_06447"/>
<accession>M1VX86</accession>
<sequence length="177" mass="20226">MAWTPMSARLPLPLSSLPQPIHPPFTLSGPPTTAPSLMAFSAHASRARDIGADNSSPAMNTFVMDPIDLWYPRNIMSDRPQAKLTAAALAQMERWCDPVDIPQYRREWILHWVQTHTLPGWLVADVWVQPADELYESESLTYWSEMEVSEEDEYEKVGAKKEFRLTWKKVGARRNSD</sequence>